<evidence type="ECO:0000256" key="1">
    <source>
        <dbReference type="SAM" id="MobiDB-lite"/>
    </source>
</evidence>
<evidence type="ECO:0000313" key="3">
    <source>
        <dbReference type="Proteomes" id="UP000275846"/>
    </source>
</evidence>
<protein>
    <submittedName>
        <fullName evidence="2 4">Uncharacterized protein</fullName>
    </submittedName>
</protein>
<feature type="region of interest" description="Disordered" evidence="1">
    <location>
        <begin position="92"/>
        <end position="162"/>
    </location>
</feature>
<keyword evidence="3" id="KW-1185">Reference proteome</keyword>
<dbReference type="Proteomes" id="UP000275846">
    <property type="component" value="Unassembled WGS sequence"/>
</dbReference>
<organism evidence="4">
    <name type="scientific">Schistocephalus solidus</name>
    <name type="common">Tapeworm</name>
    <dbReference type="NCBI Taxonomy" id="70667"/>
    <lineage>
        <taxon>Eukaryota</taxon>
        <taxon>Metazoa</taxon>
        <taxon>Spiralia</taxon>
        <taxon>Lophotrochozoa</taxon>
        <taxon>Platyhelminthes</taxon>
        <taxon>Cestoda</taxon>
        <taxon>Eucestoda</taxon>
        <taxon>Diphyllobothriidea</taxon>
        <taxon>Diphyllobothriidae</taxon>
        <taxon>Schistocephalus</taxon>
    </lineage>
</organism>
<evidence type="ECO:0000313" key="2">
    <source>
        <dbReference type="EMBL" id="VDL93052.1"/>
    </source>
</evidence>
<dbReference type="WBParaSite" id="SSLN_0000687901-mRNA-1">
    <property type="protein sequence ID" value="SSLN_0000687901-mRNA-1"/>
    <property type="gene ID" value="SSLN_0000687901"/>
</dbReference>
<feature type="compositionally biased region" description="Low complexity" evidence="1">
    <location>
        <begin position="139"/>
        <end position="156"/>
    </location>
</feature>
<accession>A0A183SR19</accession>
<feature type="region of interest" description="Disordered" evidence="1">
    <location>
        <begin position="55"/>
        <end position="77"/>
    </location>
</feature>
<reference evidence="2 3" key="2">
    <citation type="submission" date="2018-11" db="EMBL/GenBank/DDBJ databases">
        <authorList>
            <consortium name="Pathogen Informatics"/>
        </authorList>
    </citation>
    <scope>NUCLEOTIDE SEQUENCE [LARGE SCALE GENOMIC DNA]</scope>
    <source>
        <strain evidence="2 3">NST_G2</strain>
    </source>
</reference>
<dbReference type="EMBL" id="UYSU01033798">
    <property type="protein sequence ID" value="VDL93052.1"/>
    <property type="molecule type" value="Genomic_DNA"/>
</dbReference>
<reference evidence="4" key="1">
    <citation type="submission" date="2016-06" db="UniProtKB">
        <authorList>
            <consortium name="WormBaseParasite"/>
        </authorList>
    </citation>
    <scope>IDENTIFICATION</scope>
</reference>
<gene>
    <name evidence="2" type="ORF">SSLN_LOCUS6667</name>
</gene>
<dbReference type="AlphaFoldDB" id="A0A183SR19"/>
<name>A0A183SR19_SCHSO</name>
<sequence>MSVQISACSSGALLDYLIHKPVASAATKTSRCECPQYCARTGGRCVSRPVCGQRRPRMRPPPCRRHRLTDSRSGFPPTLIDWPAAAAAAEQRSNSRVCAHARPLGGVSPSARPHRHTSVSPDRSTRGRRRDVCQATQLPSPSSSSPSSYSSSSAPPRLEHHV</sequence>
<feature type="compositionally biased region" description="Basic residues" evidence="1">
    <location>
        <begin position="55"/>
        <end position="67"/>
    </location>
</feature>
<evidence type="ECO:0000313" key="4">
    <source>
        <dbReference type="WBParaSite" id="SSLN_0000687901-mRNA-1"/>
    </source>
</evidence>
<proteinExistence type="predicted"/>